<keyword evidence="1" id="KW-1133">Transmembrane helix</keyword>
<dbReference type="Proteomes" id="UP000315215">
    <property type="component" value="Chromosome"/>
</dbReference>
<protein>
    <submittedName>
        <fullName evidence="2">Energy-coupled thiamine transporter ThiT</fullName>
    </submittedName>
</protein>
<keyword evidence="3" id="KW-1185">Reference proteome</keyword>
<keyword evidence="1" id="KW-0812">Transmembrane</keyword>
<evidence type="ECO:0000256" key="1">
    <source>
        <dbReference type="SAM" id="Phobius"/>
    </source>
</evidence>
<organism evidence="2 3">
    <name type="scientific">Radiobacillus deserti</name>
    <dbReference type="NCBI Taxonomy" id="2594883"/>
    <lineage>
        <taxon>Bacteria</taxon>
        <taxon>Bacillati</taxon>
        <taxon>Bacillota</taxon>
        <taxon>Bacilli</taxon>
        <taxon>Bacillales</taxon>
        <taxon>Bacillaceae</taxon>
        <taxon>Radiobacillus</taxon>
    </lineage>
</organism>
<evidence type="ECO:0000313" key="2">
    <source>
        <dbReference type="EMBL" id="QDP40003.1"/>
    </source>
</evidence>
<evidence type="ECO:0000313" key="3">
    <source>
        <dbReference type="Proteomes" id="UP000315215"/>
    </source>
</evidence>
<dbReference type="OrthoDB" id="9795813at2"/>
<dbReference type="RefSeq" id="WP_143893156.1">
    <property type="nucleotide sequence ID" value="NZ_CP041666.1"/>
</dbReference>
<accession>A0A516KF30</accession>
<dbReference type="EMBL" id="CP041666">
    <property type="protein sequence ID" value="QDP40003.1"/>
    <property type="molecule type" value="Genomic_DNA"/>
</dbReference>
<sequence>MNSSKRILFLVEVAILSAFAFVLDIIPFLSIKFWAQGGSVSLAMIPVFIVAYRWGLKGGLLSGLLFGLYQVAFGQPYILTPIQGILDYGVAFTVLGFAGLFAAKVQQSLKERNRGQFVWNVSAGILLGCTLRFIAHYFAGVAFFESAIDGMGIYLYSFLYNISYLLPSFVLNALVIGFLFYKQPRLLVLRTAV</sequence>
<dbReference type="KEGG" id="aqt:FN924_07380"/>
<feature type="transmembrane region" description="Helical" evidence="1">
    <location>
        <begin position="33"/>
        <end position="52"/>
    </location>
</feature>
<feature type="transmembrane region" description="Helical" evidence="1">
    <location>
        <begin position="158"/>
        <end position="181"/>
    </location>
</feature>
<dbReference type="GO" id="GO:0005886">
    <property type="term" value="C:plasma membrane"/>
    <property type="evidence" value="ECO:0007669"/>
    <property type="project" value="InterPro"/>
</dbReference>
<dbReference type="Gene3D" id="1.10.1760.20">
    <property type="match status" value="1"/>
</dbReference>
<dbReference type="Pfam" id="PF09515">
    <property type="entry name" value="Thia_YuaJ"/>
    <property type="match status" value="1"/>
</dbReference>
<keyword evidence="1" id="KW-0472">Membrane</keyword>
<dbReference type="AlphaFoldDB" id="A0A516KF30"/>
<feature type="transmembrane region" description="Helical" evidence="1">
    <location>
        <begin position="117"/>
        <end position="138"/>
    </location>
</feature>
<reference evidence="2 3" key="1">
    <citation type="submission" date="2019-07" db="EMBL/GenBank/DDBJ databases">
        <authorList>
            <person name="Li J."/>
        </authorList>
    </citation>
    <scope>NUCLEOTIDE SEQUENCE [LARGE SCALE GENOMIC DNA]</scope>
    <source>
        <strain evidence="2 3">TKL69</strain>
    </source>
</reference>
<dbReference type="NCBIfam" id="TIGR02357">
    <property type="entry name" value="ECF_ThiT_YuaJ"/>
    <property type="match status" value="1"/>
</dbReference>
<proteinExistence type="predicted"/>
<gene>
    <name evidence="2" type="primary">thiT</name>
    <name evidence="2" type="ORF">FN924_07380</name>
</gene>
<feature type="transmembrane region" description="Helical" evidence="1">
    <location>
        <begin position="59"/>
        <end position="79"/>
    </location>
</feature>
<feature type="transmembrane region" description="Helical" evidence="1">
    <location>
        <begin position="7"/>
        <end position="27"/>
    </location>
</feature>
<name>A0A516KF30_9BACI</name>
<feature type="transmembrane region" description="Helical" evidence="1">
    <location>
        <begin position="85"/>
        <end position="105"/>
    </location>
</feature>
<dbReference type="GO" id="GO:0015234">
    <property type="term" value="F:thiamine transmembrane transporter activity"/>
    <property type="evidence" value="ECO:0007669"/>
    <property type="project" value="InterPro"/>
</dbReference>
<dbReference type="InterPro" id="IPR012651">
    <property type="entry name" value="Thia_Transptr_ThiT"/>
</dbReference>